<feature type="region of interest" description="Disordered" evidence="3">
    <location>
        <begin position="1"/>
        <end position="29"/>
    </location>
</feature>
<dbReference type="Pfam" id="PF00440">
    <property type="entry name" value="TetR_N"/>
    <property type="match status" value="1"/>
</dbReference>
<organism evidence="5 6">
    <name type="scientific">Halobellus rarus</name>
    <dbReference type="NCBI Taxonomy" id="1126237"/>
    <lineage>
        <taxon>Archaea</taxon>
        <taxon>Methanobacteriati</taxon>
        <taxon>Methanobacteriota</taxon>
        <taxon>Stenosarchaea group</taxon>
        <taxon>Halobacteria</taxon>
        <taxon>Halobacteriales</taxon>
        <taxon>Haloferacaceae</taxon>
        <taxon>Halobellus</taxon>
    </lineage>
</organism>
<evidence type="ECO:0000256" key="1">
    <source>
        <dbReference type="ARBA" id="ARBA00023125"/>
    </source>
</evidence>
<dbReference type="Proteomes" id="UP001597085">
    <property type="component" value="Unassembled WGS sequence"/>
</dbReference>
<dbReference type="RefSeq" id="WP_390278287.1">
    <property type="nucleotide sequence ID" value="NZ_JBHUDK010000016.1"/>
</dbReference>
<evidence type="ECO:0000313" key="6">
    <source>
        <dbReference type="Proteomes" id="UP001597085"/>
    </source>
</evidence>
<proteinExistence type="predicted"/>
<dbReference type="InterPro" id="IPR001647">
    <property type="entry name" value="HTH_TetR"/>
</dbReference>
<dbReference type="EMBL" id="JBHUDK010000016">
    <property type="protein sequence ID" value="MFD1600619.1"/>
    <property type="molecule type" value="Genomic_DNA"/>
</dbReference>
<protein>
    <submittedName>
        <fullName evidence="5">TetR/AcrR family transcriptional regulator</fullName>
    </submittedName>
</protein>
<evidence type="ECO:0000256" key="2">
    <source>
        <dbReference type="PROSITE-ProRule" id="PRU00335"/>
    </source>
</evidence>
<dbReference type="SUPFAM" id="SSF46689">
    <property type="entry name" value="Homeodomain-like"/>
    <property type="match status" value="1"/>
</dbReference>
<dbReference type="InterPro" id="IPR023772">
    <property type="entry name" value="DNA-bd_HTH_TetR-type_CS"/>
</dbReference>
<dbReference type="PANTHER" id="PTHR43479:SF11">
    <property type="entry name" value="ACREF_ENVCD OPERON REPRESSOR-RELATED"/>
    <property type="match status" value="1"/>
</dbReference>
<dbReference type="InterPro" id="IPR050624">
    <property type="entry name" value="HTH-type_Tx_Regulator"/>
</dbReference>
<feature type="DNA-binding region" description="H-T-H motif" evidence="2">
    <location>
        <begin position="51"/>
        <end position="70"/>
    </location>
</feature>
<dbReference type="GO" id="GO:0003677">
    <property type="term" value="F:DNA binding"/>
    <property type="evidence" value="ECO:0007669"/>
    <property type="project" value="UniProtKB-UniRule"/>
</dbReference>
<dbReference type="PRINTS" id="PR00455">
    <property type="entry name" value="HTHTETR"/>
</dbReference>
<comment type="caution">
    <text evidence="5">The sequence shown here is derived from an EMBL/GenBank/DDBJ whole genome shotgun (WGS) entry which is preliminary data.</text>
</comment>
<evidence type="ECO:0000313" key="5">
    <source>
        <dbReference type="EMBL" id="MFD1600619.1"/>
    </source>
</evidence>
<evidence type="ECO:0000259" key="4">
    <source>
        <dbReference type="PROSITE" id="PS50977"/>
    </source>
</evidence>
<sequence>MYSPLPRALRKYQSTSKPMPTFSEEKRERVRESLRDTGRKLFLDQGIRKTTISELTKPAGIGTGTFYQFFDSKEALYIDILEQESEEIIPRLLQESFEAYDDPETAIEALLNQSLDEIESNPIFRQVIIDDPELSRIREQIPDEDASKKRESAMDHFLPHIKRWYNEDKVTGSDPEAIAYAIRTVVRLAHERNRIGEERYPKIKKTLIKAVAAGLTREQNSREDAYE</sequence>
<dbReference type="PANTHER" id="PTHR43479">
    <property type="entry name" value="ACREF/ENVCD OPERON REPRESSOR-RELATED"/>
    <property type="match status" value="1"/>
</dbReference>
<dbReference type="Gene3D" id="1.10.357.10">
    <property type="entry name" value="Tetracycline Repressor, domain 2"/>
    <property type="match status" value="1"/>
</dbReference>
<accession>A0ABD6CT37</accession>
<keyword evidence="1 2" id="KW-0238">DNA-binding</keyword>
<reference evidence="5 6" key="1">
    <citation type="journal article" date="2019" name="Int. J. Syst. Evol. Microbiol.">
        <title>The Global Catalogue of Microorganisms (GCM) 10K type strain sequencing project: providing services to taxonomists for standard genome sequencing and annotation.</title>
        <authorList>
            <consortium name="The Broad Institute Genomics Platform"/>
            <consortium name="The Broad Institute Genome Sequencing Center for Infectious Disease"/>
            <person name="Wu L."/>
            <person name="Ma J."/>
        </authorList>
    </citation>
    <scope>NUCLEOTIDE SEQUENCE [LARGE SCALE GENOMIC DNA]</scope>
    <source>
        <strain evidence="5 6">CGMCC 1.12121</strain>
    </source>
</reference>
<gene>
    <name evidence="5" type="ORF">ACFSBX_16895</name>
</gene>
<dbReference type="InterPro" id="IPR009057">
    <property type="entry name" value="Homeodomain-like_sf"/>
</dbReference>
<evidence type="ECO:0000256" key="3">
    <source>
        <dbReference type="SAM" id="MobiDB-lite"/>
    </source>
</evidence>
<keyword evidence="6" id="KW-1185">Reference proteome</keyword>
<dbReference type="PROSITE" id="PS50977">
    <property type="entry name" value="HTH_TETR_2"/>
    <property type="match status" value="1"/>
</dbReference>
<feature type="domain" description="HTH tetR-type" evidence="4">
    <location>
        <begin position="28"/>
        <end position="88"/>
    </location>
</feature>
<dbReference type="AlphaFoldDB" id="A0ABD6CT37"/>
<name>A0ABD6CT37_9EURY</name>
<dbReference type="PROSITE" id="PS01081">
    <property type="entry name" value="HTH_TETR_1"/>
    <property type="match status" value="1"/>
</dbReference>